<dbReference type="EMBL" id="NAAD01000013">
    <property type="protein sequence ID" value="ORJ59071.1"/>
    <property type="molecule type" value="Genomic_DNA"/>
</dbReference>
<dbReference type="Proteomes" id="UP000193136">
    <property type="component" value="Unassembled WGS sequence"/>
</dbReference>
<evidence type="ECO:0008006" key="3">
    <source>
        <dbReference type="Google" id="ProtNLM"/>
    </source>
</evidence>
<evidence type="ECO:0000313" key="2">
    <source>
        <dbReference type="Proteomes" id="UP000193136"/>
    </source>
</evidence>
<accession>A0A1X0Y1J5</accession>
<proteinExistence type="predicted"/>
<keyword evidence="2" id="KW-1185">Reference proteome</keyword>
<reference evidence="1 2" key="1">
    <citation type="submission" date="2017-03" db="EMBL/GenBank/DDBJ databases">
        <title>Genome sequence of Geothermobacter sp. EPR-M, Deep-Sea Iron Reducer.</title>
        <authorList>
            <person name="Tully B."/>
            <person name="Savalia P."/>
            <person name="Abuyen K."/>
            <person name="Baughan C."/>
            <person name="Romero E."/>
            <person name="Ronkowski C."/>
            <person name="Torres B."/>
            <person name="Tremblay J."/>
            <person name="Trujillo A."/>
            <person name="Tyler M."/>
            <person name="Perez-Rodriguez I."/>
            <person name="Amend J."/>
        </authorList>
    </citation>
    <scope>NUCLEOTIDE SEQUENCE [LARGE SCALE GENOMIC DNA]</scope>
    <source>
        <strain evidence="1 2">EPR-M</strain>
    </source>
</reference>
<sequence>MGDERDKASRLLRALRADGDELFQLVRDSDPEVLFNLLKNPGFGEEHLLVLLKRHDLPEGLLKAIDQRIRGQAGHRLQLALARNPNTPAATVLRLLPHLYLFELLDLCTLPGPTPDQRLAAERQIILRLPGEELGNKLSLARRATSAILQILIRDGDPRLVQACLDNPRLKEVALLQFLRSGKANAESISQIARHPRWQQHRQLRLAILKSPKTPAIWYTLWLPRLKSGDLRALAAQRSLQVRQREMVRTEMKKRGLA</sequence>
<organism evidence="1 2">
    <name type="scientific">Geothermobacter hydrogeniphilus</name>
    <dbReference type="NCBI Taxonomy" id="1969733"/>
    <lineage>
        <taxon>Bacteria</taxon>
        <taxon>Pseudomonadati</taxon>
        <taxon>Thermodesulfobacteriota</taxon>
        <taxon>Desulfuromonadia</taxon>
        <taxon>Desulfuromonadales</taxon>
        <taxon>Geothermobacteraceae</taxon>
        <taxon>Geothermobacter</taxon>
    </lineage>
</organism>
<dbReference type="AlphaFoldDB" id="A0A1X0Y1J5"/>
<dbReference type="OrthoDB" id="5387108at2"/>
<gene>
    <name evidence="1" type="ORF">B5V00_10910</name>
</gene>
<evidence type="ECO:0000313" key="1">
    <source>
        <dbReference type="EMBL" id="ORJ59071.1"/>
    </source>
</evidence>
<comment type="caution">
    <text evidence="1">The sequence shown here is derived from an EMBL/GenBank/DDBJ whole genome shotgun (WGS) entry which is preliminary data.</text>
</comment>
<name>A0A1X0Y1J5_9BACT</name>
<protein>
    <recommendedName>
        <fullName evidence="3">Leucine rich repeat variant</fullName>
    </recommendedName>
</protein>
<dbReference type="RefSeq" id="WP_085010829.1">
    <property type="nucleotide sequence ID" value="NZ_NAAD01000013.1"/>
</dbReference>